<keyword evidence="2 6" id="KW-0819">tRNA processing</keyword>
<comment type="subcellular location">
    <subcellularLocation>
        <location evidence="6">Cytoplasm</location>
    </subcellularLocation>
</comment>
<dbReference type="AlphaFoldDB" id="A0A2T4J7P1"/>
<keyword evidence="6" id="KW-0963">Cytoplasm</keyword>
<evidence type="ECO:0000313" key="9">
    <source>
        <dbReference type="Proteomes" id="UP000241362"/>
    </source>
</evidence>
<dbReference type="NCBIfam" id="TIGR02432">
    <property type="entry name" value="lysidine_TilS_N"/>
    <property type="match status" value="1"/>
</dbReference>
<dbReference type="PANTHER" id="PTHR43033:SF1">
    <property type="entry name" value="TRNA(ILE)-LYSIDINE SYNTHASE-RELATED"/>
    <property type="match status" value="1"/>
</dbReference>
<comment type="similarity">
    <text evidence="6">Belongs to the tRNA(Ile)-lysidine synthase family.</text>
</comment>
<evidence type="ECO:0000256" key="5">
    <source>
        <dbReference type="ARBA" id="ARBA00048539"/>
    </source>
</evidence>
<dbReference type="CDD" id="cd01992">
    <property type="entry name" value="TilS_N"/>
    <property type="match status" value="1"/>
</dbReference>
<proteinExistence type="inferred from homology"/>
<comment type="catalytic activity">
    <reaction evidence="5 6">
        <text>cytidine(34) in tRNA(Ile2) + L-lysine + ATP = lysidine(34) in tRNA(Ile2) + AMP + diphosphate + H(+)</text>
        <dbReference type="Rhea" id="RHEA:43744"/>
        <dbReference type="Rhea" id="RHEA-COMP:10625"/>
        <dbReference type="Rhea" id="RHEA-COMP:10670"/>
        <dbReference type="ChEBI" id="CHEBI:15378"/>
        <dbReference type="ChEBI" id="CHEBI:30616"/>
        <dbReference type="ChEBI" id="CHEBI:32551"/>
        <dbReference type="ChEBI" id="CHEBI:33019"/>
        <dbReference type="ChEBI" id="CHEBI:82748"/>
        <dbReference type="ChEBI" id="CHEBI:83665"/>
        <dbReference type="ChEBI" id="CHEBI:456215"/>
        <dbReference type="EC" id="6.3.4.19"/>
    </reaction>
</comment>
<keyword evidence="3 6" id="KW-0547">Nucleotide-binding</keyword>
<dbReference type="EC" id="6.3.4.19" evidence="6"/>
<dbReference type="GO" id="GO:0005524">
    <property type="term" value="F:ATP binding"/>
    <property type="evidence" value="ECO:0007669"/>
    <property type="project" value="UniProtKB-UniRule"/>
</dbReference>
<dbReference type="SUPFAM" id="SSF52402">
    <property type="entry name" value="Adenine nucleotide alpha hydrolases-like"/>
    <property type="match status" value="1"/>
</dbReference>
<dbReference type="Pfam" id="PF01171">
    <property type="entry name" value="ATP_bind_3"/>
    <property type="match status" value="1"/>
</dbReference>
<keyword evidence="1 6" id="KW-0436">Ligase</keyword>
<reference evidence="8 9" key="1">
    <citation type="submission" date="2018-03" db="EMBL/GenBank/DDBJ databases">
        <title>Rhodobacter blasticus.</title>
        <authorList>
            <person name="Meyer T.E."/>
            <person name="Miller S."/>
            <person name="Lodha T."/>
            <person name="Gandham S."/>
            <person name="Chintalapati S."/>
            <person name="Chintalapati V.R."/>
        </authorList>
    </citation>
    <scope>NUCLEOTIDE SEQUENCE [LARGE SCALE GENOMIC DNA]</scope>
    <source>
        <strain evidence="8 9">DSM 2131</strain>
    </source>
</reference>
<feature type="binding site" evidence="6">
    <location>
        <begin position="41"/>
        <end position="46"/>
    </location>
    <ligand>
        <name>ATP</name>
        <dbReference type="ChEBI" id="CHEBI:30616"/>
    </ligand>
</feature>
<organism evidence="8 9">
    <name type="scientific">Fuscovulum blasticum DSM 2131</name>
    <dbReference type="NCBI Taxonomy" id="1188250"/>
    <lineage>
        <taxon>Bacteria</taxon>
        <taxon>Pseudomonadati</taxon>
        <taxon>Pseudomonadota</taxon>
        <taxon>Alphaproteobacteria</taxon>
        <taxon>Rhodobacterales</taxon>
        <taxon>Paracoccaceae</taxon>
        <taxon>Pseudogemmobacter</taxon>
    </lineage>
</organism>
<dbReference type="InterPro" id="IPR012094">
    <property type="entry name" value="tRNA_Ile_lys_synt"/>
</dbReference>
<dbReference type="RefSeq" id="WP_107673658.1">
    <property type="nucleotide sequence ID" value="NZ_PZKE01000010.1"/>
</dbReference>
<dbReference type="InterPro" id="IPR012795">
    <property type="entry name" value="tRNA_Ile_lys_synt_N"/>
</dbReference>
<gene>
    <name evidence="6 8" type="primary">tilS</name>
    <name evidence="8" type="ORF">C5F44_11360</name>
</gene>
<evidence type="ECO:0000256" key="4">
    <source>
        <dbReference type="ARBA" id="ARBA00022840"/>
    </source>
</evidence>
<dbReference type="GO" id="GO:0006400">
    <property type="term" value="P:tRNA modification"/>
    <property type="evidence" value="ECO:0007669"/>
    <property type="project" value="UniProtKB-UniRule"/>
</dbReference>
<evidence type="ECO:0000256" key="1">
    <source>
        <dbReference type="ARBA" id="ARBA00022598"/>
    </source>
</evidence>
<comment type="function">
    <text evidence="6">Ligates lysine onto the cytidine present at position 34 of the AUA codon-specific tRNA(Ile) that contains the anticodon CAU, in an ATP-dependent manner. Cytidine is converted to lysidine, thus changing the amino acid specificity of the tRNA from methionine to isoleucine.</text>
</comment>
<comment type="caution">
    <text evidence="8">The sequence shown here is derived from an EMBL/GenBank/DDBJ whole genome shotgun (WGS) entry which is preliminary data.</text>
</comment>
<keyword evidence="9" id="KW-1185">Reference proteome</keyword>
<dbReference type="Gene3D" id="3.40.50.620">
    <property type="entry name" value="HUPs"/>
    <property type="match status" value="1"/>
</dbReference>
<accession>A0A2T4J7P1</accession>
<evidence type="ECO:0000313" key="8">
    <source>
        <dbReference type="EMBL" id="PTE13914.1"/>
    </source>
</evidence>
<dbReference type="HAMAP" id="MF_01161">
    <property type="entry name" value="tRNA_Ile_lys_synt"/>
    <property type="match status" value="1"/>
</dbReference>
<evidence type="ECO:0000256" key="3">
    <source>
        <dbReference type="ARBA" id="ARBA00022741"/>
    </source>
</evidence>
<dbReference type="GO" id="GO:0032267">
    <property type="term" value="F:tRNA(Ile)-lysidine synthase activity"/>
    <property type="evidence" value="ECO:0007669"/>
    <property type="project" value="UniProtKB-EC"/>
</dbReference>
<keyword evidence="4 6" id="KW-0067">ATP-binding</keyword>
<dbReference type="GO" id="GO:0005737">
    <property type="term" value="C:cytoplasm"/>
    <property type="evidence" value="ECO:0007669"/>
    <property type="project" value="UniProtKB-SubCell"/>
</dbReference>
<dbReference type="Proteomes" id="UP000241362">
    <property type="component" value="Unassembled WGS sequence"/>
</dbReference>
<dbReference type="InterPro" id="IPR011063">
    <property type="entry name" value="TilS/TtcA_N"/>
</dbReference>
<sequence>MPVSAGGGLTGAGSDARLLQVARQGLDRTGPPHGALGLAVSGGSDSLAMLHLMAEAAATAGRALQVVTVDHGLRPEAAAEAEFVAGICAGLGLPHRVLVWDHGGRIEGNLMQTARRARYRLMADWAVAAGIGDIALAHTADDQAETFLMGLAREAGLDGLTGMSGSFAEGGVRFHRPFLRQTRADLRGYLARRGVAWIDDPSNDNDRFTRVRARRALGALKPLGITVDRLAAVIDHLAMAQGVVTGAVAQAGRDLVAEGAGGLMFDACALWACDAEVARRLLVAMVRWIGGADHPPRAAKIAALTAGLREGREATLGGCRFRQKAGRVSVTREMRAVQGAVPLGQIWDGRWRVTGPGGAGLEIRALGAAGLRLCPDWRATGIARPVLEASPAIWQGETLIAAPCAGFGAGWGAETAPDFGSFLLSH</sequence>
<evidence type="ECO:0000256" key="6">
    <source>
        <dbReference type="HAMAP-Rule" id="MF_01161"/>
    </source>
</evidence>
<name>A0A2T4J7P1_FUSBL</name>
<evidence type="ECO:0000256" key="2">
    <source>
        <dbReference type="ARBA" id="ARBA00022694"/>
    </source>
</evidence>
<evidence type="ECO:0000259" key="7">
    <source>
        <dbReference type="Pfam" id="PF01171"/>
    </source>
</evidence>
<protein>
    <recommendedName>
        <fullName evidence="6">tRNA(Ile)-lysidine synthase</fullName>
        <ecNumber evidence="6">6.3.4.19</ecNumber>
    </recommendedName>
    <alternativeName>
        <fullName evidence="6">tRNA(Ile)-2-lysyl-cytidine synthase</fullName>
    </alternativeName>
    <alternativeName>
        <fullName evidence="6">tRNA(Ile)-lysidine synthetase</fullName>
    </alternativeName>
</protein>
<dbReference type="EMBL" id="PZKE01000010">
    <property type="protein sequence ID" value="PTE13914.1"/>
    <property type="molecule type" value="Genomic_DNA"/>
</dbReference>
<dbReference type="PANTHER" id="PTHR43033">
    <property type="entry name" value="TRNA(ILE)-LYSIDINE SYNTHASE-RELATED"/>
    <property type="match status" value="1"/>
</dbReference>
<feature type="domain" description="tRNA(Ile)-lysidine/2-thiocytidine synthase N-terminal" evidence="7">
    <location>
        <begin position="37"/>
        <end position="215"/>
    </location>
</feature>
<comment type="domain">
    <text evidence="6">The N-terminal region contains the highly conserved SGGXDS motif, predicted to be a P-loop motif involved in ATP binding.</text>
</comment>
<dbReference type="InterPro" id="IPR014729">
    <property type="entry name" value="Rossmann-like_a/b/a_fold"/>
</dbReference>